<dbReference type="EMBL" id="JQCB01000002">
    <property type="protein sequence ID" value="KRN96836.1"/>
    <property type="molecule type" value="Genomic_DNA"/>
</dbReference>
<dbReference type="PATRIC" id="fig|348151.3.peg.721"/>
<sequence length="137" mass="15966">MKTSELKQQIRSMGFNIEEYEDQLVINGGLWKIFISKTDFKQELQIMTYSTMNIPVRLWSLVSMYVLTPMDERGEPKKYRAPIPGMTLCGMQAYLASDAEDEWCVGNQDDGNGIVFTEQERADAPSWIKRDWWEKVK</sequence>
<dbReference type="Proteomes" id="UP000321429">
    <property type="component" value="Unassembled WGS sequence"/>
</dbReference>
<dbReference type="Proteomes" id="UP000051139">
    <property type="component" value="Unassembled WGS sequence"/>
</dbReference>
<gene>
    <name evidence="2" type="ORF">IV55_GL000704</name>
    <name evidence="1" type="ORF">LSI01_08130</name>
</gene>
<comment type="caution">
    <text evidence="2">The sequence shown here is derived from an EMBL/GenBank/DDBJ whole genome shotgun (WGS) entry which is preliminary data.</text>
</comment>
<dbReference type="AlphaFoldDB" id="A0A0R2LFK3"/>
<dbReference type="STRING" id="348151.IV55_GL000704"/>
<accession>A0A0R2LFK3</accession>
<keyword evidence="3" id="KW-1185">Reference proteome</keyword>
<protein>
    <submittedName>
        <fullName evidence="2">Uncharacterized protein</fullName>
    </submittedName>
</protein>
<reference evidence="2 3" key="1">
    <citation type="journal article" date="2015" name="Genome Announc.">
        <title>Expanding the biotechnology potential of lactobacilli through comparative genomics of 213 strains and associated genera.</title>
        <authorList>
            <person name="Sun Z."/>
            <person name="Harris H.M."/>
            <person name="McCann A."/>
            <person name="Guo C."/>
            <person name="Argimon S."/>
            <person name="Zhang W."/>
            <person name="Yang X."/>
            <person name="Jeffery I.B."/>
            <person name="Cooney J.C."/>
            <person name="Kagawa T.F."/>
            <person name="Liu W."/>
            <person name="Song Y."/>
            <person name="Salvetti E."/>
            <person name="Wrobel A."/>
            <person name="Rasinkangas P."/>
            <person name="Parkhill J."/>
            <person name="Rea M.C."/>
            <person name="O'Sullivan O."/>
            <person name="Ritari J."/>
            <person name="Douillard F.P."/>
            <person name="Paul Ross R."/>
            <person name="Yang R."/>
            <person name="Briner A.E."/>
            <person name="Felis G.E."/>
            <person name="de Vos W.M."/>
            <person name="Barrangou R."/>
            <person name="Klaenhammer T.R."/>
            <person name="Caufield P.W."/>
            <person name="Cui Y."/>
            <person name="Zhang H."/>
            <person name="O'Toole P.W."/>
        </authorList>
    </citation>
    <scope>NUCLEOTIDE SEQUENCE [LARGE SCALE GENOMIC DNA]</scope>
    <source>
        <strain evidence="2 3">DSM 22696</strain>
    </source>
</reference>
<proteinExistence type="predicted"/>
<evidence type="ECO:0000313" key="4">
    <source>
        <dbReference type="Proteomes" id="UP000321429"/>
    </source>
</evidence>
<dbReference type="EMBL" id="BJUD01000011">
    <property type="protein sequence ID" value="GEK28502.1"/>
    <property type="molecule type" value="Genomic_DNA"/>
</dbReference>
<dbReference type="RefSeq" id="WP_057808638.1">
    <property type="nucleotide sequence ID" value="NZ_BJUD01000011.1"/>
</dbReference>
<name>A0A0R2LFK3_9LACO</name>
<reference evidence="1 4" key="2">
    <citation type="submission" date="2019-07" db="EMBL/GenBank/DDBJ databases">
        <title>Whole genome shotgun sequence of Lactobacillus siliginis NBRC 101315.</title>
        <authorList>
            <person name="Hosoyama A."/>
            <person name="Uohara A."/>
            <person name="Ohji S."/>
            <person name="Ichikawa N."/>
        </authorList>
    </citation>
    <scope>NUCLEOTIDE SEQUENCE [LARGE SCALE GENOMIC DNA]</scope>
    <source>
        <strain evidence="1 4">NBRC 101315</strain>
    </source>
</reference>
<organism evidence="2 3">
    <name type="scientific">Furfurilactobacillus siliginis</name>
    <dbReference type="NCBI Taxonomy" id="348151"/>
    <lineage>
        <taxon>Bacteria</taxon>
        <taxon>Bacillati</taxon>
        <taxon>Bacillota</taxon>
        <taxon>Bacilli</taxon>
        <taxon>Lactobacillales</taxon>
        <taxon>Lactobacillaceae</taxon>
        <taxon>Furfurilactobacillus</taxon>
    </lineage>
</organism>
<evidence type="ECO:0000313" key="1">
    <source>
        <dbReference type="EMBL" id="GEK28502.1"/>
    </source>
</evidence>
<dbReference type="OrthoDB" id="2299565at2"/>
<evidence type="ECO:0000313" key="2">
    <source>
        <dbReference type="EMBL" id="KRN96836.1"/>
    </source>
</evidence>
<evidence type="ECO:0000313" key="3">
    <source>
        <dbReference type="Proteomes" id="UP000051139"/>
    </source>
</evidence>